<dbReference type="AlphaFoldDB" id="A0A1E5Q458"/>
<proteinExistence type="predicted"/>
<accession>A0A1E5Q458</accession>
<dbReference type="RefSeq" id="WP_069959426.1">
    <property type="nucleotide sequence ID" value="NZ_MCGG01000078.1"/>
</dbReference>
<evidence type="ECO:0000313" key="3">
    <source>
        <dbReference type="Proteomes" id="UP000095347"/>
    </source>
</evidence>
<reference evidence="3" key="1">
    <citation type="submission" date="2016-07" db="EMBL/GenBank/DDBJ databases">
        <authorList>
            <person name="Florea S."/>
            <person name="Webb J.S."/>
            <person name="Jaromczyk J."/>
            <person name="Schardl C.L."/>
        </authorList>
    </citation>
    <scope>NUCLEOTIDE SEQUENCE [LARGE SCALE GENOMIC DNA]</scope>
    <source>
        <strain evidence="3">MV-1</strain>
    </source>
</reference>
<sequence>MALQIVEFFGFKPLDPASTSFVANKRCPFINDDCSKPDHGACSVCQTGGDPVICCPNRIYGNNYQFLQDIADDAFGIGCALIRPNKFKDALQQGSVRGNEVVVFGHRWGQELPLPTPGSRTLGFEGRSVGALSRKYYVDWILAKMNVDGSLCEMTATEVQTIDTTGSYRGQSETFMSGAQFTDKQGRSPGYSDAGLNWENVNKRILPQVIYKGHVLRREHKCTKGLYFVCPEQVYTRIRDRLGGELHHYPQGPGTITFRSYTVGPDVSAGNTRELVFAGQFTTTVDQVALAFTSPRNLPEMGVYEEAITKALSQ</sequence>
<dbReference type="Pfam" id="PF12183">
    <property type="entry name" value="NotI"/>
    <property type="match status" value="1"/>
</dbReference>
<organism evidence="2 3">
    <name type="scientific">Magnetovibrio blakemorei</name>
    <dbReference type="NCBI Taxonomy" id="28181"/>
    <lineage>
        <taxon>Bacteria</taxon>
        <taxon>Pseudomonadati</taxon>
        <taxon>Pseudomonadota</taxon>
        <taxon>Alphaproteobacteria</taxon>
        <taxon>Rhodospirillales</taxon>
        <taxon>Magnetovibrionaceae</taxon>
        <taxon>Magnetovibrio</taxon>
    </lineage>
</organism>
<feature type="domain" description="Restriction endonuclease type II NotI" evidence="1">
    <location>
        <begin position="138"/>
        <end position="221"/>
    </location>
</feature>
<dbReference type="EMBL" id="MCGG01000078">
    <property type="protein sequence ID" value="OEJ64080.1"/>
    <property type="molecule type" value="Genomic_DNA"/>
</dbReference>
<evidence type="ECO:0000259" key="1">
    <source>
        <dbReference type="Pfam" id="PF12183"/>
    </source>
</evidence>
<dbReference type="InterPro" id="IPR022009">
    <property type="entry name" value="Resctriction_endonuc_II_NotI"/>
</dbReference>
<dbReference type="REBASE" id="171790">
    <property type="entry name" value="MblMV1ORF1355P"/>
</dbReference>
<comment type="caution">
    <text evidence="2">The sequence shown here is derived from an EMBL/GenBank/DDBJ whole genome shotgun (WGS) entry which is preliminary data.</text>
</comment>
<evidence type="ECO:0000313" key="2">
    <source>
        <dbReference type="EMBL" id="OEJ64080.1"/>
    </source>
</evidence>
<dbReference type="Proteomes" id="UP000095347">
    <property type="component" value="Unassembled WGS sequence"/>
</dbReference>
<gene>
    <name evidence="2" type="ORF">BEN30_01360</name>
</gene>
<protein>
    <recommendedName>
        <fullName evidence="1">Restriction endonuclease type II NotI domain-containing protein</fullName>
    </recommendedName>
</protein>
<dbReference type="OrthoDB" id="2986899at2"/>
<keyword evidence="3" id="KW-1185">Reference proteome</keyword>
<name>A0A1E5Q458_9PROT</name>